<evidence type="ECO:0000256" key="13">
    <source>
        <dbReference type="ARBA" id="ARBA00023180"/>
    </source>
</evidence>
<feature type="binding site" evidence="15">
    <location>
        <position position="328"/>
    </location>
    <ligand>
        <name>Zn(2+)</name>
        <dbReference type="ChEBI" id="CHEBI:29105"/>
        <note>catalytic</note>
    </ligand>
</feature>
<dbReference type="InterPro" id="IPR014782">
    <property type="entry name" value="Peptidase_M1_dom"/>
</dbReference>
<keyword evidence="13" id="KW-0325">Glycoprotein</keyword>
<evidence type="ECO:0000256" key="4">
    <source>
        <dbReference type="ARBA" id="ARBA00022670"/>
    </source>
</evidence>
<dbReference type="PRINTS" id="PR00756">
    <property type="entry name" value="ALADIPTASE"/>
</dbReference>
<evidence type="ECO:0000259" key="18">
    <source>
        <dbReference type="Pfam" id="PF01433"/>
    </source>
</evidence>
<feature type="site" description="Transition state stabilizer" evidence="16">
    <location>
        <position position="432"/>
    </location>
</feature>
<comment type="similarity">
    <text evidence="2 17">Belongs to the peptidase M1 family.</text>
</comment>
<dbReference type="InterPro" id="IPR001930">
    <property type="entry name" value="Peptidase_M1"/>
</dbReference>
<evidence type="ECO:0000256" key="7">
    <source>
        <dbReference type="ARBA" id="ARBA00022801"/>
    </source>
</evidence>
<dbReference type="InterPro" id="IPR034016">
    <property type="entry name" value="M1_APN-typ"/>
</dbReference>
<evidence type="ECO:0000313" key="21">
    <source>
        <dbReference type="EMBL" id="KAF5327080.1"/>
    </source>
</evidence>
<dbReference type="SUPFAM" id="SSF63737">
    <property type="entry name" value="Leukotriene A4 hydrolase N-terminal domain"/>
    <property type="match status" value="1"/>
</dbReference>
<reference evidence="21 22" key="1">
    <citation type="journal article" date="2020" name="ISME J.">
        <title>Uncovering the hidden diversity of litter-decomposition mechanisms in mushroom-forming fungi.</title>
        <authorList>
            <person name="Floudas D."/>
            <person name="Bentzer J."/>
            <person name="Ahren D."/>
            <person name="Johansson T."/>
            <person name="Persson P."/>
            <person name="Tunlid A."/>
        </authorList>
    </citation>
    <scope>NUCLEOTIDE SEQUENCE [LARGE SCALE GENOMIC DNA]</scope>
    <source>
        <strain evidence="21 22">CBS 101986</strain>
    </source>
</reference>
<evidence type="ECO:0000259" key="19">
    <source>
        <dbReference type="Pfam" id="PF11838"/>
    </source>
</evidence>
<proteinExistence type="inferred from homology"/>
<dbReference type="Gene3D" id="1.25.50.20">
    <property type="match status" value="1"/>
</dbReference>
<keyword evidence="11 17" id="KW-0482">Metalloprotease</keyword>
<dbReference type="Pfam" id="PF11838">
    <property type="entry name" value="ERAP1_C"/>
    <property type="match status" value="1"/>
</dbReference>
<keyword evidence="10" id="KW-1133">Transmembrane helix</keyword>
<dbReference type="InterPro" id="IPR024571">
    <property type="entry name" value="ERAP1-like_C_dom"/>
</dbReference>
<dbReference type="Gene3D" id="2.60.40.1730">
    <property type="entry name" value="tricorn interacting facor f3 domain"/>
    <property type="match status" value="1"/>
</dbReference>
<dbReference type="GO" id="GO:0005615">
    <property type="term" value="C:extracellular space"/>
    <property type="evidence" value="ECO:0007669"/>
    <property type="project" value="TreeGrafter"/>
</dbReference>
<keyword evidence="7 17" id="KW-0378">Hydrolase</keyword>
<dbReference type="GO" id="GO:0008270">
    <property type="term" value="F:zinc ion binding"/>
    <property type="evidence" value="ECO:0007669"/>
    <property type="project" value="UniProtKB-UniRule"/>
</dbReference>
<keyword evidence="22" id="KW-1185">Reference proteome</keyword>
<dbReference type="PANTHER" id="PTHR11533">
    <property type="entry name" value="PROTEASE M1 ZINC METALLOPROTEASE"/>
    <property type="match status" value="1"/>
</dbReference>
<feature type="active site" description="Proton acceptor" evidence="14">
    <location>
        <position position="329"/>
    </location>
</feature>
<evidence type="ECO:0000256" key="2">
    <source>
        <dbReference type="ARBA" id="ARBA00010136"/>
    </source>
</evidence>
<dbReference type="EC" id="3.4.11.-" evidence="17"/>
<evidence type="ECO:0000256" key="16">
    <source>
        <dbReference type="PIRSR" id="PIRSR634016-4"/>
    </source>
</evidence>
<evidence type="ECO:0000256" key="9">
    <source>
        <dbReference type="ARBA" id="ARBA00022968"/>
    </source>
</evidence>
<evidence type="ECO:0000313" key="22">
    <source>
        <dbReference type="Proteomes" id="UP000567179"/>
    </source>
</evidence>
<dbReference type="Pfam" id="PF01433">
    <property type="entry name" value="Peptidase_M1"/>
    <property type="match status" value="1"/>
</dbReference>
<evidence type="ECO:0000256" key="11">
    <source>
        <dbReference type="ARBA" id="ARBA00023049"/>
    </source>
</evidence>
<feature type="binding site" evidence="15">
    <location>
        <position position="332"/>
    </location>
    <ligand>
        <name>Zn(2+)</name>
        <dbReference type="ChEBI" id="CHEBI:29105"/>
        <note>catalytic</note>
    </ligand>
</feature>
<dbReference type="PANTHER" id="PTHR11533:SF174">
    <property type="entry name" value="PUROMYCIN-SENSITIVE AMINOPEPTIDASE-RELATED"/>
    <property type="match status" value="1"/>
</dbReference>
<gene>
    <name evidence="21" type="ORF">D9619_004508</name>
</gene>
<dbReference type="SUPFAM" id="SSF55486">
    <property type="entry name" value="Metalloproteases ('zincins'), catalytic domain"/>
    <property type="match status" value="1"/>
</dbReference>
<dbReference type="GO" id="GO:0006508">
    <property type="term" value="P:proteolysis"/>
    <property type="evidence" value="ECO:0007669"/>
    <property type="project" value="UniProtKB-KW"/>
</dbReference>
<evidence type="ECO:0000256" key="15">
    <source>
        <dbReference type="PIRSR" id="PIRSR634016-3"/>
    </source>
</evidence>
<dbReference type="FunFam" id="2.60.40.1730:FF:000001">
    <property type="entry name" value="Leucyl-cystinyl aminopeptidase"/>
    <property type="match status" value="1"/>
</dbReference>
<dbReference type="OrthoDB" id="10031169at2759"/>
<dbReference type="FunFam" id="1.10.390.10:FF:000006">
    <property type="entry name" value="Puromycin-sensitive aminopeptidase"/>
    <property type="match status" value="1"/>
</dbReference>
<keyword evidence="6 15" id="KW-0479">Metal-binding</keyword>
<keyword evidence="9" id="KW-0735">Signal-anchor</keyword>
<evidence type="ECO:0000256" key="6">
    <source>
        <dbReference type="ARBA" id="ARBA00022723"/>
    </source>
</evidence>
<dbReference type="AlphaFoldDB" id="A0A8H5BPB9"/>
<keyword evidence="12" id="KW-0472">Membrane</keyword>
<dbReference type="InterPro" id="IPR042097">
    <property type="entry name" value="Aminopeptidase_N-like_N_sf"/>
</dbReference>
<dbReference type="GO" id="GO:0005737">
    <property type="term" value="C:cytoplasm"/>
    <property type="evidence" value="ECO:0007669"/>
    <property type="project" value="TreeGrafter"/>
</dbReference>
<dbReference type="Gene3D" id="2.60.40.1910">
    <property type="match status" value="1"/>
</dbReference>
<evidence type="ECO:0000256" key="5">
    <source>
        <dbReference type="ARBA" id="ARBA00022692"/>
    </source>
</evidence>
<organism evidence="21 22">
    <name type="scientific">Psilocybe cf. subviscida</name>
    <dbReference type="NCBI Taxonomy" id="2480587"/>
    <lineage>
        <taxon>Eukaryota</taxon>
        <taxon>Fungi</taxon>
        <taxon>Dikarya</taxon>
        <taxon>Basidiomycota</taxon>
        <taxon>Agaricomycotina</taxon>
        <taxon>Agaricomycetes</taxon>
        <taxon>Agaricomycetidae</taxon>
        <taxon>Agaricales</taxon>
        <taxon>Agaricineae</taxon>
        <taxon>Strophariaceae</taxon>
        <taxon>Psilocybe</taxon>
    </lineage>
</organism>
<keyword evidence="3 17" id="KW-0031">Aminopeptidase</keyword>
<keyword evidence="5" id="KW-0812">Transmembrane</keyword>
<evidence type="ECO:0000256" key="3">
    <source>
        <dbReference type="ARBA" id="ARBA00022438"/>
    </source>
</evidence>
<feature type="domain" description="ERAP1-like C-terminal" evidence="19">
    <location>
        <begin position="569"/>
        <end position="886"/>
    </location>
</feature>
<dbReference type="Proteomes" id="UP000567179">
    <property type="component" value="Unassembled WGS sequence"/>
</dbReference>
<evidence type="ECO:0000256" key="14">
    <source>
        <dbReference type="PIRSR" id="PIRSR634016-1"/>
    </source>
</evidence>
<dbReference type="GO" id="GO:0042277">
    <property type="term" value="F:peptide binding"/>
    <property type="evidence" value="ECO:0007669"/>
    <property type="project" value="TreeGrafter"/>
</dbReference>
<evidence type="ECO:0000256" key="17">
    <source>
        <dbReference type="RuleBase" id="RU364040"/>
    </source>
</evidence>
<dbReference type="GO" id="GO:0016020">
    <property type="term" value="C:membrane"/>
    <property type="evidence" value="ECO:0007669"/>
    <property type="project" value="UniProtKB-SubCell"/>
</dbReference>
<evidence type="ECO:0000259" key="20">
    <source>
        <dbReference type="Pfam" id="PF17900"/>
    </source>
</evidence>
<keyword evidence="4 17" id="KW-0645">Protease</keyword>
<dbReference type="GO" id="GO:0043171">
    <property type="term" value="P:peptide catabolic process"/>
    <property type="evidence" value="ECO:0007669"/>
    <property type="project" value="TreeGrafter"/>
</dbReference>
<accession>A0A8H5BPB9</accession>
<keyword evidence="8 15" id="KW-0862">Zinc</keyword>
<evidence type="ECO:0000256" key="8">
    <source>
        <dbReference type="ARBA" id="ARBA00022833"/>
    </source>
</evidence>
<dbReference type="EMBL" id="JAACJJ010000014">
    <property type="protein sequence ID" value="KAF5327080.1"/>
    <property type="molecule type" value="Genomic_DNA"/>
</dbReference>
<name>A0A8H5BPB9_9AGAR</name>
<evidence type="ECO:0000256" key="12">
    <source>
        <dbReference type="ARBA" id="ARBA00023136"/>
    </source>
</evidence>
<comment type="cofactor">
    <cofactor evidence="15 17">
        <name>Zn(2+)</name>
        <dbReference type="ChEBI" id="CHEBI:29105"/>
    </cofactor>
    <text evidence="15 17">Binds 1 zinc ion per subunit.</text>
</comment>
<dbReference type="InterPro" id="IPR027268">
    <property type="entry name" value="Peptidase_M4/M1_CTD_sf"/>
</dbReference>
<feature type="binding site" evidence="15">
    <location>
        <position position="351"/>
    </location>
    <ligand>
        <name>Zn(2+)</name>
        <dbReference type="ChEBI" id="CHEBI:29105"/>
        <note>catalytic</note>
    </ligand>
</feature>
<dbReference type="Gene3D" id="1.10.390.10">
    <property type="entry name" value="Neutral Protease Domain 2"/>
    <property type="match status" value="1"/>
</dbReference>
<dbReference type="CDD" id="cd09601">
    <property type="entry name" value="M1_APN-Q_like"/>
    <property type="match status" value="1"/>
</dbReference>
<dbReference type="InterPro" id="IPR050344">
    <property type="entry name" value="Peptidase_M1_aminopeptidases"/>
</dbReference>
<comment type="caution">
    <text evidence="21">The sequence shown here is derived from an EMBL/GenBank/DDBJ whole genome shotgun (WGS) entry which is preliminary data.</text>
</comment>
<comment type="subcellular location">
    <subcellularLocation>
        <location evidence="1">Membrane</location>
        <topology evidence="1">Single-pass type II membrane protein</topology>
    </subcellularLocation>
</comment>
<protein>
    <recommendedName>
        <fullName evidence="17">Aminopeptidase</fullName>
        <ecNumber evidence="17">3.4.11.-</ecNumber>
    </recommendedName>
</protein>
<dbReference type="InterPro" id="IPR045357">
    <property type="entry name" value="Aminopeptidase_N-like_N"/>
</dbReference>
<evidence type="ECO:0000256" key="10">
    <source>
        <dbReference type="ARBA" id="ARBA00022989"/>
    </source>
</evidence>
<feature type="domain" description="Aminopeptidase N-like N-terminal" evidence="20">
    <location>
        <begin position="19"/>
        <end position="217"/>
    </location>
</feature>
<sequence length="908" mass="102187">MAETLPAQTSNRLPTTVRPTHYDLTLKTDIHASSFQGVLKIELSIIEESREIVLHSANLLILNASIKTSESDEKHDLSPRFDDKRDFLIFDPPNVLKPASKAELRVAFSADMSSSLMGYFKSSYQSREGKQEYCAITQFEPTAARHVFPCWDEPLFKASFAITMISRSDTVSLSNMSAQSEDIIVEKGLVPPEIDIPGDGEWKMTRFDATPPMSTYIVAFANGRFEYLESSVVMPLSGKTLPLRVYTTPDVLHQAQFALDVKAAALPIFERSFDVEYPLPKLDTVIVADFDGAMENWGLIIGNRSSLLFDPERPSDLSKRQVVTTQCHEIAHMWFGNITTMKWWDNLYLNEGFATIIGNVLVPDKSVLKVRRIMSLLINPRRLFPHFGLVPDFVSLSMERGLSVDSRISSHPVEVPDLDINDITQIFDILSYSKAGAVLRMLYVYVGEALFFKGVSLYLKKHLFGSTVTQDLWEGMASATGLDIAHLMENWVNKTGYPVLTVTEQDEKILTVRQDRFLETGPASSEQNETIWTVPLAIASSTNGDKTIESTIILEERAKSIAFDTTKSFKLNAETTGFYRVLYSPDRWEKIAKDATQNDSIFTLNDRIGLAQDVFALARAGLLKLSIALSLVLLWKHEKEYFVWRVVGANVTMLLSVWWENPSIVDRLNELRRILFTPLVSKYGYHYPASEATDVSLLRTLAIEQAASAGESGVVNELKSRFKHYVDTGDDTQIPGNLQRIIYITAAKHGGREEYAALTKMYEQPRTQTEKEAARAGMASSQHSSLLQETLVYVRDRARVSDVSAFYSALAANFNGRRLLTHFVKDNYDTIYNRLEDSWRLGAAVTVGFSSYSSQEDCAATKVFFETKDTSKYAKSVAQALDRIQAKVMYIERSTTDLVQWLQENTTV</sequence>
<feature type="domain" description="Peptidase M1 membrane alanine aminopeptidase" evidence="18">
    <location>
        <begin position="257"/>
        <end position="491"/>
    </location>
</feature>
<evidence type="ECO:0000256" key="1">
    <source>
        <dbReference type="ARBA" id="ARBA00004606"/>
    </source>
</evidence>
<dbReference type="GO" id="GO:0070006">
    <property type="term" value="F:metalloaminopeptidase activity"/>
    <property type="evidence" value="ECO:0007669"/>
    <property type="project" value="TreeGrafter"/>
</dbReference>
<dbReference type="Pfam" id="PF17900">
    <property type="entry name" value="Peptidase_M1_N"/>
    <property type="match status" value="1"/>
</dbReference>